<protein>
    <recommendedName>
        <fullName evidence="9">Malic acid transport protein</fullName>
    </recommendedName>
</protein>
<organism evidence="7 8">
    <name type="scientific">Verticillium dahliae</name>
    <name type="common">Verticillium wilt</name>
    <dbReference type="NCBI Taxonomy" id="27337"/>
    <lineage>
        <taxon>Eukaryota</taxon>
        <taxon>Fungi</taxon>
        <taxon>Dikarya</taxon>
        <taxon>Ascomycota</taxon>
        <taxon>Pezizomycotina</taxon>
        <taxon>Sordariomycetes</taxon>
        <taxon>Hypocreomycetidae</taxon>
        <taxon>Glomerellales</taxon>
        <taxon>Plectosphaerellaceae</taxon>
        <taxon>Verticillium</taxon>
    </lineage>
</organism>
<sequence length="667" mass="74122">MDTPWTRTRTLTRVTRILVFDDGWLADHSLSPYTMRGTRTWSLDAMPASLRPTVLQLAVDQHPWIDLFPCPRMRDDFLRTIQVHGENAVDEDELCRDYADTAGAKKGLEDGASAIVWSDPWSPHGWELTAGFVKKWPWFLQGKRRDLDAEHCEVEGRGVVYGPDPREGLDFASEVGEQLLWEQKHRFFALEMIRGDGTERDPGAHDREDANVTTTGYGETVTRDRLAARDRDQDTLNGPASSADADLESGKDSSRKADQKDRKPFFNRPKEPLSFSERAMRVTWAWFPTTMSTGSLASLISVQPYTFAGLTAIGKIFFITTLALFIFFTVLIVIRFTFKPRALTTSLHHPSESFFFGSFWVSIALILNGATVYGVPDSGPWLVSALRVVFWIYMACALIVAVFEYHVIFEVEKLALSDAVPAWILPAYPFLISGTLAANIAETQDQNSAVQIIVAGIMGQGLGWILAIFIYVVYLTRLIANNMPPPSTRPGMYVSVGPAAYTCSGLVGLGKQAQNALPDGFLGVTSIDVGDVWRSCSVAAALFVWLVALWFAALTSVSVIRVVRRMNFSLQWWAFVFPNAGLAMASIQLGNSLESTGLRAFGSALTVVLVALWLLCAFCHIRALWNRDLLAVGKDLGVEEVNRRHDEKKLAGRWTEGEVRPPRSEGP</sequence>
<evidence type="ECO:0000313" key="7">
    <source>
        <dbReference type="EMBL" id="RXG43468.1"/>
    </source>
</evidence>
<dbReference type="InterPro" id="IPR004695">
    <property type="entry name" value="SLAC1/Mae1/Ssu1/TehA"/>
</dbReference>
<keyword evidence="3 6" id="KW-1133">Transmembrane helix</keyword>
<comment type="caution">
    <text evidence="7">The sequence shown here is derived from an EMBL/GenBank/DDBJ whole genome shotgun (WGS) entry which is preliminary data.</text>
</comment>
<feature type="transmembrane region" description="Helical" evidence="6">
    <location>
        <begin position="388"/>
        <end position="408"/>
    </location>
</feature>
<dbReference type="InterPro" id="IPR038665">
    <property type="entry name" value="Voltage-dep_anion_channel_sf"/>
</dbReference>
<dbReference type="Pfam" id="PF11905">
    <property type="entry name" value="DUF3425"/>
    <property type="match status" value="1"/>
</dbReference>
<feature type="transmembrane region" description="Helical" evidence="6">
    <location>
        <begin position="314"/>
        <end position="334"/>
    </location>
</feature>
<dbReference type="InterPro" id="IPR030185">
    <property type="entry name" value="Mae1"/>
</dbReference>
<comment type="subcellular location">
    <subcellularLocation>
        <location evidence="1">Membrane</location>
        <topology evidence="1">Multi-pass membrane protein</topology>
    </subcellularLocation>
</comment>
<dbReference type="AlphaFoldDB" id="A0A444RQS6"/>
<gene>
    <name evidence="7" type="ORF">VDGE_10530</name>
</gene>
<feature type="compositionally biased region" description="Basic and acidic residues" evidence="5">
    <location>
        <begin position="196"/>
        <end position="210"/>
    </location>
</feature>
<dbReference type="Gene3D" id="1.50.10.150">
    <property type="entry name" value="Voltage-dependent anion channel"/>
    <property type="match status" value="1"/>
</dbReference>
<evidence type="ECO:0000313" key="8">
    <source>
        <dbReference type="Proteomes" id="UP000288725"/>
    </source>
</evidence>
<feature type="compositionally biased region" description="Basic and acidic residues" evidence="5">
    <location>
        <begin position="248"/>
        <end position="270"/>
    </location>
</feature>
<feature type="compositionally biased region" description="Basic and acidic residues" evidence="5">
    <location>
        <begin position="221"/>
        <end position="234"/>
    </location>
</feature>
<proteinExistence type="predicted"/>
<evidence type="ECO:0000256" key="4">
    <source>
        <dbReference type="ARBA" id="ARBA00023136"/>
    </source>
</evidence>
<feature type="region of interest" description="Disordered" evidence="5">
    <location>
        <begin position="196"/>
        <end position="270"/>
    </location>
</feature>
<evidence type="ECO:0000256" key="2">
    <source>
        <dbReference type="ARBA" id="ARBA00022692"/>
    </source>
</evidence>
<evidence type="ECO:0000256" key="3">
    <source>
        <dbReference type="ARBA" id="ARBA00022989"/>
    </source>
</evidence>
<dbReference type="InterPro" id="IPR021833">
    <property type="entry name" value="DUF3425"/>
</dbReference>
<keyword evidence="2 6" id="KW-0812">Transmembrane</keyword>
<dbReference type="PANTHER" id="PTHR31162:SF0">
    <property type="entry name" value="MALIC ACID TRANSPORT PROTEIN"/>
    <property type="match status" value="1"/>
</dbReference>
<evidence type="ECO:0000256" key="1">
    <source>
        <dbReference type="ARBA" id="ARBA00004141"/>
    </source>
</evidence>
<evidence type="ECO:0000256" key="5">
    <source>
        <dbReference type="SAM" id="MobiDB-lite"/>
    </source>
</evidence>
<dbReference type="GO" id="GO:0015140">
    <property type="term" value="F:malate transmembrane transporter activity"/>
    <property type="evidence" value="ECO:0007669"/>
    <property type="project" value="InterPro"/>
</dbReference>
<evidence type="ECO:0008006" key="9">
    <source>
        <dbReference type="Google" id="ProtNLM"/>
    </source>
</evidence>
<dbReference type="GO" id="GO:0016020">
    <property type="term" value="C:membrane"/>
    <property type="evidence" value="ECO:0007669"/>
    <property type="project" value="UniProtKB-SubCell"/>
</dbReference>
<feature type="transmembrane region" description="Helical" evidence="6">
    <location>
        <begin position="420"/>
        <end position="440"/>
    </location>
</feature>
<accession>A0A444RQS6</accession>
<dbReference type="PANTHER" id="PTHR31162">
    <property type="entry name" value="MALIC ACID TRANSPORT PROTEIN-RELATED"/>
    <property type="match status" value="1"/>
</dbReference>
<feature type="transmembrane region" description="Helical" evidence="6">
    <location>
        <begin position="538"/>
        <end position="560"/>
    </location>
</feature>
<reference evidence="7 8" key="1">
    <citation type="submission" date="2018-12" db="EMBL/GenBank/DDBJ databases">
        <title>Genome of Verticillium dahliae isolate Getta Getta.</title>
        <authorList>
            <person name="Gardiner D.M."/>
        </authorList>
    </citation>
    <scope>NUCLEOTIDE SEQUENCE [LARGE SCALE GENOMIC DNA]</scope>
    <source>
        <strain evidence="7 8">Getta Getta</strain>
    </source>
</reference>
<evidence type="ECO:0000256" key="6">
    <source>
        <dbReference type="SAM" id="Phobius"/>
    </source>
</evidence>
<keyword evidence="4 6" id="KW-0472">Membrane</keyword>
<feature type="transmembrane region" description="Helical" evidence="6">
    <location>
        <begin position="354"/>
        <end position="376"/>
    </location>
</feature>
<name>A0A444RQS6_VERDA</name>
<dbReference type="EMBL" id="RSDZ01000104">
    <property type="protein sequence ID" value="RXG43468.1"/>
    <property type="molecule type" value="Genomic_DNA"/>
</dbReference>
<dbReference type="CDD" id="cd09317">
    <property type="entry name" value="TDT_Mae1_like"/>
    <property type="match status" value="1"/>
</dbReference>
<dbReference type="Proteomes" id="UP000288725">
    <property type="component" value="Chromosome 2"/>
</dbReference>
<feature type="transmembrane region" description="Helical" evidence="6">
    <location>
        <begin position="601"/>
        <end position="625"/>
    </location>
</feature>
<feature type="transmembrane region" description="Helical" evidence="6">
    <location>
        <begin position="572"/>
        <end position="589"/>
    </location>
</feature>
<feature type="transmembrane region" description="Helical" evidence="6">
    <location>
        <begin position="452"/>
        <end position="474"/>
    </location>
</feature>
<dbReference type="Pfam" id="PF03595">
    <property type="entry name" value="SLAC1"/>
    <property type="match status" value="1"/>
</dbReference>